<dbReference type="PROSITE" id="PS50853">
    <property type="entry name" value="FN3"/>
    <property type="match status" value="4"/>
</dbReference>
<dbReference type="SMART" id="SM00060">
    <property type="entry name" value="FN3"/>
    <property type="match status" value="5"/>
</dbReference>
<dbReference type="InParanoid" id="A0A6P7K1X6"/>
<dbReference type="InterPro" id="IPR036116">
    <property type="entry name" value="FN3_sf"/>
</dbReference>
<reference evidence="3" key="1">
    <citation type="submission" date="2025-08" db="UniProtKB">
        <authorList>
            <consortium name="RefSeq"/>
        </authorList>
    </citation>
    <scope>IDENTIFICATION</scope>
</reference>
<dbReference type="PANTHER" id="PTHR47135">
    <property type="entry name" value="FIBRONECTIN TYPE III DOMAIN-CONTAINING PROTEIN 7"/>
    <property type="match status" value="1"/>
</dbReference>
<proteinExistence type="predicted"/>
<sequence length="716" mass="76585">MVTASNQQCNITSSHTASLQSVPCVPSNVSVVMDCANNIAVVSWSASRGAVQYSVTARGSHSNDSCQTSGLNCSLNSLTCGSQYTVEVVAISDSCSSIPSQAVLFKSGPCPPHNVSAQISCVSNDLLISWDVGIRGSLDCVTNSASISWDAASGADSYFVSAVGGDDHTTNCTTSTNTTCKVVDLACGVLYNFSVTAKNSKCESQPSTTINLQTAPCSLSAITAFPQCHNGSILVMWDRMKSSDRNTVYRATAEASDQTLLHCNNTGTSCYLTGAQCDLHYTISVSASSDECSSMRSPPYRVSMEPCPPRDVRLKASCEDHTALVSWTPSPVAETYHVVAMAADGHMHTCNTTFSNCSVSELHCDQQYTVYVTASHENCTSKRSQNTTLNTGPCQPSRLSVTFHCTNQSAVLTWTPSGNAQSYYGWAQGGNGDMLYCHTSNLTCTIEGLVCGTLYNFSVQASDGTCNSSLSDPVQSRAVPCPPDAIRVQPLPMQMDMQVMRFSWTQVSCGNTEYMLHLTGELLGDNQTLFNISSCWTSRTFFEVPLPCSSSYVATVRSGSDKSLPLVGKTAPCPPSGVVYRGNSSFATVSWNASVFATEYTVYDVSVLPRVQICSSTGLSCSLTNIAPRNLVVTASNGGGESEGTNITNVVPHARRRRDLSEQSPMNAPVLDIKQPVPTAVFIEWSKVEAASYYTILIKKQGSSSEVQEMTIESED</sequence>
<dbReference type="RefSeq" id="XP_028283268.1">
    <property type="nucleotide sequence ID" value="XM_028427467.1"/>
</dbReference>
<dbReference type="Pfam" id="PF00041">
    <property type="entry name" value="fn3"/>
    <property type="match status" value="3"/>
</dbReference>
<dbReference type="InterPro" id="IPR013783">
    <property type="entry name" value="Ig-like_fold"/>
</dbReference>
<dbReference type="OrthoDB" id="9908419at2759"/>
<dbReference type="SUPFAM" id="SSF49265">
    <property type="entry name" value="Fibronectin type III"/>
    <property type="match status" value="4"/>
</dbReference>
<name>A0A6P7K1X6_9TELE</name>
<evidence type="ECO:0000313" key="2">
    <source>
        <dbReference type="Proteomes" id="UP000515145"/>
    </source>
</evidence>
<dbReference type="AlphaFoldDB" id="A0A6P7K1X6"/>
<dbReference type="PANTHER" id="PTHR47135:SF4">
    <property type="match status" value="1"/>
</dbReference>
<gene>
    <name evidence="3" type="primary">LOC114449652</name>
</gene>
<accession>A0A6P7K1X6</accession>
<dbReference type="InterPro" id="IPR003961">
    <property type="entry name" value="FN3_dom"/>
</dbReference>
<feature type="domain" description="Fibronectin type-III" evidence="1">
    <location>
        <begin position="395"/>
        <end position="484"/>
    </location>
</feature>
<organism evidence="2 3">
    <name type="scientific">Parambassis ranga</name>
    <name type="common">Indian glassy fish</name>
    <dbReference type="NCBI Taxonomy" id="210632"/>
    <lineage>
        <taxon>Eukaryota</taxon>
        <taxon>Metazoa</taxon>
        <taxon>Chordata</taxon>
        <taxon>Craniata</taxon>
        <taxon>Vertebrata</taxon>
        <taxon>Euteleostomi</taxon>
        <taxon>Actinopterygii</taxon>
        <taxon>Neopterygii</taxon>
        <taxon>Teleostei</taxon>
        <taxon>Neoteleostei</taxon>
        <taxon>Acanthomorphata</taxon>
        <taxon>Ovalentaria</taxon>
        <taxon>Ambassidae</taxon>
        <taxon>Parambassis</taxon>
    </lineage>
</organism>
<feature type="domain" description="Fibronectin type-III" evidence="1">
    <location>
        <begin position="308"/>
        <end position="394"/>
    </location>
</feature>
<feature type="domain" description="Fibronectin type-III" evidence="1">
    <location>
        <begin position="25"/>
        <end position="110"/>
    </location>
</feature>
<feature type="domain" description="Fibronectin type-III" evidence="1">
    <location>
        <begin position="111"/>
        <end position="217"/>
    </location>
</feature>
<dbReference type="Gene3D" id="2.60.40.10">
    <property type="entry name" value="Immunoglobulins"/>
    <property type="match status" value="4"/>
</dbReference>
<protein>
    <submittedName>
        <fullName evidence="3">Fibronectin type III domain-containing protein 7-like</fullName>
    </submittedName>
</protein>
<dbReference type="CDD" id="cd00063">
    <property type="entry name" value="FN3"/>
    <property type="match status" value="3"/>
</dbReference>
<evidence type="ECO:0000313" key="3">
    <source>
        <dbReference type="RefSeq" id="XP_028283268.1"/>
    </source>
</evidence>
<dbReference type="Proteomes" id="UP000515145">
    <property type="component" value="Chromosome 17"/>
</dbReference>
<keyword evidence="2" id="KW-1185">Reference proteome</keyword>
<dbReference type="GeneID" id="114449652"/>
<evidence type="ECO:0000259" key="1">
    <source>
        <dbReference type="PROSITE" id="PS50853"/>
    </source>
</evidence>